<dbReference type="Proteomes" id="UP000240400">
    <property type="component" value="Unassembled WGS sequence"/>
</dbReference>
<feature type="non-terminal residue" evidence="2">
    <location>
        <position position="101"/>
    </location>
</feature>
<dbReference type="AlphaFoldDB" id="A0A2T4S5M8"/>
<evidence type="ECO:0000313" key="3">
    <source>
        <dbReference type="Proteomes" id="UP000240400"/>
    </source>
</evidence>
<dbReference type="InterPro" id="IPR016162">
    <property type="entry name" value="Ald_DH_N"/>
</dbReference>
<gene>
    <name evidence="2" type="ORF">BUZ61_16460</name>
</gene>
<comment type="caution">
    <text evidence="2">The sequence shown here is derived from an EMBL/GenBank/DDBJ whole genome shotgun (WGS) entry which is preliminary data.</text>
</comment>
<protein>
    <submittedName>
        <fullName evidence="2">Bifunctional acetaldehyde-CoA/alcohol dehydrogenase</fullName>
    </submittedName>
</protein>
<reference evidence="2 3" key="1">
    <citation type="journal article" date="2016" name="Front. Microbiol.">
        <title>Comprehensive Phylogenetic Analysis of Bovine Non-aureus Staphylococci Species Based on Whole-Genome Sequencing.</title>
        <authorList>
            <person name="Naushad S."/>
            <person name="Barkema H.W."/>
            <person name="Luby C."/>
            <person name="Condas L.A."/>
            <person name="Nobrega D.B."/>
            <person name="Carson D.A."/>
            <person name="De Buck J."/>
        </authorList>
    </citation>
    <scope>NUCLEOTIDE SEQUENCE [LARGE SCALE GENOMIC DNA]</scope>
    <source>
        <strain evidence="2 3">SNUC 4337</strain>
    </source>
</reference>
<dbReference type="SUPFAM" id="SSF53720">
    <property type="entry name" value="ALDH-like"/>
    <property type="match status" value="1"/>
</dbReference>
<evidence type="ECO:0000256" key="1">
    <source>
        <dbReference type="ARBA" id="ARBA00023002"/>
    </source>
</evidence>
<organism evidence="2 3">
    <name type="scientific">Staphylococcus nepalensis</name>
    <dbReference type="NCBI Taxonomy" id="214473"/>
    <lineage>
        <taxon>Bacteria</taxon>
        <taxon>Bacillati</taxon>
        <taxon>Bacillota</taxon>
        <taxon>Bacilli</taxon>
        <taxon>Bacillales</taxon>
        <taxon>Staphylococcaceae</taxon>
        <taxon>Staphylococcus</taxon>
    </lineage>
</organism>
<evidence type="ECO:0000313" key="2">
    <source>
        <dbReference type="EMBL" id="PTK45181.1"/>
    </source>
</evidence>
<accession>A0A2T4S5M8</accession>
<name>A0A2T4S5M8_9STAP</name>
<dbReference type="Gene3D" id="3.40.605.10">
    <property type="entry name" value="Aldehyde Dehydrogenase, Chain A, domain 1"/>
    <property type="match status" value="1"/>
</dbReference>
<sequence>MIDALAENGQHALRELAKLDQTQIDHIVHAMAMAAVDKHMELAKAAYEETGRGIYEDKAIKNLYASEYIWQSIKYNKTIGVIDEDEQRGLTYVASPVGVVC</sequence>
<proteinExistence type="predicted"/>
<dbReference type="EMBL" id="PZHR01000646">
    <property type="protein sequence ID" value="PTK45181.1"/>
    <property type="molecule type" value="Genomic_DNA"/>
</dbReference>
<keyword evidence="1" id="KW-0560">Oxidoreductase</keyword>
<dbReference type="GO" id="GO:0016491">
    <property type="term" value="F:oxidoreductase activity"/>
    <property type="evidence" value="ECO:0007669"/>
    <property type="project" value="UniProtKB-KW"/>
</dbReference>
<dbReference type="InterPro" id="IPR016161">
    <property type="entry name" value="Ald_DH/histidinol_DH"/>
</dbReference>